<evidence type="ECO:0000313" key="3">
    <source>
        <dbReference type="Proteomes" id="UP001595632"/>
    </source>
</evidence>
<proteinExistence type="predicted"/>
<keyword evidence="1" id="KW-0732">Signal</keyword>
<dbReference type="EMBL" id="JBHRTB010000010">
    <property type="protein sequence ID" value="MFC3143172.1"/>
    <property type="molecule type" value="Genomic_DNA"/>
</dbReference>
<gene>
    <name evidence="2" type="ORF">ACFOGP_10655</name>
</gene>
<evidence type="ECO:0000256" key="1">
    <source>
        <dbReference type="SAM" id="SignalP"/>
    </source>
</evidence>
<comment type="caution">
    <text evidence="2">The sequence shown here is derived from an EMBL/GenBank/DDBJ whole genome shotgun (WGS) entry which is preliminary data.</text>
</comment>
<feature type="signal peptide" evidence="1">
    <location>
        <begin position="1"/>
        <end position="19"/>
    </location>
</feature>
<dbReference type="Proteomes" id="UP001595632">
    <property type="component" value="Unassembled WGS sequence"/>
</dbReference>
<feature type="chain" id="PRO_5045101536" description="Secreted protein" evidence="1">
    <location>
        <begin position="20"/>
        <end position="50"/>
    </location>
</feature>
<accession>A0ABV7GVP6</accession>
<protein>
    <recommendedName>
        <fullName evidence="4">Secreted protein</fullName>
    </recommendedName>
</protein>
<evidence type="ECO:0000313" key="2">
    <source>
        <dbReference type="EMBL" id="MFC3143172.1"/>
    </source>
</evidence>
<sequence length="50" mass="4826">MTVTVLVLLLALLPNSFHAPASGAAVMASPVPFPGAAPMGLIGLLGGGRA</sequence>
<organism evidence="2 3">
    <name type="scientific">Psychromarinibacter halotolerans</name>
    <dbReference type="NCBI Taxonomy" id="1775175"/>
    <lineage>
        <taxon>Bacteria</taxon>
        <taxon>Pseudomonadati</taxon>
        <taxon>Pseudomonadota</taxon>
        <taxon>Alphaproteobacteria</taxon>
        <taxon>Rhodobacterales</taxon>
        <taxon>Paracoccaceae</taxon>
        <taxon>Psychromarinibacter</taxon>
    </lineage>
</organism>
<evidence type="ECO:0008006" key="4">
    <source>
        <dbReference type="Google" id="ProtNLM"/>
    </source>
</evidence>
<keyword evidence="3" id="KW-1185">Reference proteome</keyword>
<dbReference type="RefSeq" id="WP_275633148.1">
    <property type="nucleotide sequence ID" value="NZ_JARGYD010000004.1"/>
</dbReference>
<name>A0ABV7GVP6_9RHOB</name>
<reference evidence="3" key="1">
    <citation type="journal article" date="2019" name="Int. J. Syst. Evol. Microbiol.">
        <title>The Global Catalogue of Microorganisms (GCM) 10K type strain sequencing project: providing services to taxonomists for standard genome sequencing and annotation.</title>
        <authorList>
            <consortium name="The Broad Institute Genomics Platform"/>
            <consortium name="The Broad Institute Genome Sequencing Center for Infectious Disease"/>
            <person name="Wu L."/>
            <person name="Ma J."/>
        </authorList>
    </citation>
    <scope>NUCLEOTIDE SEQUENCE [LARGE SCALE GENOMIC DNA]</scope>
    <source>
        <strain evidence="3">KCTC 52366</strain>
    </source>
</reference>